<feature type="domain" description="KIB1-4 beta-propeller" evidence="1">
    <location>
        <begin position="20"/>
        <end position="292"/>
    </location>
</feature>
<proteinExistence type="predicted"/>
<dbReference type="InterPro" id="IPR005174">
    <property type="entry name" value="KIB1-4_b-propeller"/>
</dbReference>
<dbReference type="EMBL" id="OZ075126">
    <property type="protein sequence ID" value="CAL4941176.1"/>
    <property type="molecule type" value="Genomic_DNA"/>
</dbReference>
<keyword evidence="3" id="KW-1185">Reference proteome</keyword>
<accession>A0ABC8YEC3</accession>
<reference evidence="3" key="1">
    <citation type="submission" date="2024-06" db="EMBL/GenBank/DDBJ databases">
        <authorList>
            <person name="Ryan C."/>
        </authorList>
    </citation>
    <scope>NUCLEOTIDE SEQUENCE [LARGE SCALE GENOMIC DNA]</scope>
</reference>
<dbReference type="AlphaFoldDB" id="A0ABC8YEC3"/>
<evidence type="ECO:0000313" key="2">
    <source>
        <dbReference type="EMBL" id="CAL4941176.1"/>
    </source>
</evidence>
<sequence>MATYPYLALKHAAGSEEPVFFSVSESKAIDIDNRGELKNDNCWATPQGWVLVRDTESSSTYLMDPHDRADKRRIPLPHLPEDNLSTYCSCLLSDYFDPAQRSSSCIVLLVEPDSPVLWYCHIGDDVDDDDKQWVRHEYDIGSQGLPDLGEGCSEEVLVCPIASCGGKFYLNGCLEEIGVLEFCPGPMFSLLNIHDAIDEDDGFEKIFMVESRQDLYMVSMLSSLDLDTVYRVTVHKMDFLRKEWHKVDDLGDRAFLLSSWYFGASCSAEKCGLEQGCVYSVNPWDKCVRVYNIKDGTTKVLDLKEAPMVDQALWMLPIVQQ</sequence>
<protein>
    <recommendedName>
        <fullName evidence="1">KIB1-4 beta-propeller domain-containing protein</fullName>
    </recommendedName>
</protein>
<name>A0ABC8YEC3_9POAL</name>
<evidence type="ECO:0000259" key="1">
    <source>
        <dbReference type="Pfam" id="PF03478"/>
    </source>
</evidence>
<gene>
    <name evidence="2" type="ORF">URODEC1_LOCUS32909</name>
</gene>
<evidence type="ECO:0000313" key="3">
    <source>
        <dbReference type="Proteomes" id="UP001497457"/>
    </source>
</evidence>
<dbReference type="Proteomes" id="UP001497457">
    <property type="component" value="Chromosome 16b"/>
</dbReference>
<dbReference type="PANTHER" id="PTHR33127">
    <property type="entry name" value="TRANSMEMBRANE PROTEIN"/>
    <property type="match status" value="1"/>
</dbReference>
<reference evidence="2 3" key="2">
    <citation type="submission" date="2024-10" db="EMBL/GenBank/DDBJ databases">
        <authorList>
            <person name="Ryan C."/>
        </authorList>
    </citation>
    <scope>NUCLEOTIDE SEQUENCE [LARGE SCALE GENOMIC DNA]</scope>
</reference>
<organism evidence="2 3">
    <name type="scientific">Urochloa decumbens</name>
    <dbReference type="NCBI Taxonomy" id="240449"/>
    <lineage>
        <taxon>Eukaryota</taxon>
        <taxon>Viridiplantae</taxon>
        <taxon>Streptophyta</taxon>
        <taxon>Embryophyta</taxon>
        <taxon>Tracheophyta</taxon>
        <taxon>Spermatophyta</taxon>
        <taxon>Magnoliopsida</taxon>
        <taxon>Liliopsida</taxon>
        <taxon>Poales</taxon>
        <taxon>Poaceae</taxon>
        <taxon>PACMAD clade</taxon>
        <taxon>Panicoideae</taxon>
        <taxon>Panicodae</taxon>
        <taxon>Paniceae</taxon>
        <taxon>Melinidinae</taxon>
        <taxon>Urochloa</taxon>
    </lineage>
</organism>
<dbReference type="PANTHER" id="PTHR33127:SF85">
    <property type="entry name" value="OS11G0436500 PROTEIN"/>
    <property type="match status" value="1"/>
</dbReference>
<dbReference type="Pfam" id="PF03478">
    <property type="entry name" value="Beta-prop_KIB1-4"/>
    <property type="match status" value="1"/>
</dbReference>